<keyword evidence="1" id="KW-0472">Membrane</keyword>
<dbReference type="AlphaFoldDB" id="A0A6P5XTD7"/>
<dbReference type="RefSeq" id="XP_022731121.1">
    <property type="nucleotide sequence ID" value="XM_022875386.1"/>
</dbReference>
<evidence type="ECO:0000313" key="3">
    <source>
        <dbReference type="RefSeq" id="XP_022731121.1"/>
    </source>
</evidence>
<sequence length="140" mass="15087">MVASLVEVLEECLLHISIFISESMILLGFFAGIGVRVVNELGAGNAKRAKFATAVDQVEIPTTLLAFNILLNCIQLVLSGVAVGSSSQGVVAFVNIGSYYIDGVPLGVFLGWLQFSITISIVIVPQVFSKRVFSFQNYKK</sequence>
<dbReference type="OrthoDB" id="1741600at2759"/>
<feature type="transmembrane region" description="Helical" evidence="1">
    <location>
        <begin position="60"/>
        <end position="83"/>
    </location>
</feature>
<feature type="transmembrane region" description="Helical" evidence="1">
    <location>
        <begin position="103"/>
        <end position="124"/>
    </location>
</feature>
<organism evidence="2 3">
    <name type="scientific">Durio zibethinus</name>
    <name type="common">Durian</name>
    <dbReference type="NCBI Taxonomy" id="66656"/>
    <lineage>
        <taxon>Eukaryota</taxon>
        <taxon>Viridiplantae</taxon>
        <taxon>Streptophyta</taxon>
        <taxon>Embryophyta</taxon>
        <taxon>Tracheophyta</taxon>
        <taxon>Spermatophyta</taxon>
        <taxon>Magnoliopsida</taxon>
        <taxon>eudicotyledons</taxon>
        <taxon>Gunneridae</taxon>
        <taxon>Pentapetalae</taxon>
        <taxon>rosids</taxon>
        <taxon>malvids</taxon>
        <taxon>Malvales</taxon>
        <taxon>Malvaceae</taxon>
        <taxon>Helicteroideae</taxon>
        <taxon>Durio</taxon>
    </lineage>
</organism>
<evidence type="ECO:0000313" key="2">
    <source>
        <dbReference type="Proteomes" id="UP000515121"/>
    </source>
</evidence>
<accession>A0A6P5XTD7</accession>
<dbReference type="KEGG" id="dzi:111285785"/>
<proteinExistence type="predicted"/>
<dbReference type="PANTHER" id="PTHR11206">
    <property type="entry name" value="MULTIDRUG RESISTANCE PROTEIN"/>
    <property type="match status" value="1"/>
</dbReference>
<name>A0A6P5XTD7_DURZI</name>
<gene>
    <name evidence="3" type="primary">LOC111285785</name>
</gene>
<dbReference type="Proteomes" id="UP000515121">
    <property type="component" value="Unplaced"/>
</dbReference>
<evidence type="ECO:0000256" key="1">
    <source>
        <dbReference type="SAM" id="Phobius"/>
    </source>
</evidence>
<reference evidence="3" key="1">
    <citation type="submission" date="2025-08" db="UniProtKB">
        <authorList>
            <consortium name="RefSeq"/>
        </authorList>
    </citation>
    <scope>IDENTIFICATION</scope>
    <source>
        <tissue evidence="3">Fruit stalk</tissue>
    </source>
</reference>
<feature type="transmembrane region" description="Helical" evidence="1">
    <location>
        <begin position="13"/>
        <end position="39"/>
    </location>
</feature>
<protein>
    <submittedName>
        <fullName evidence="3">Protein DETOXIFICATION 27-like isoform X1</fullName>
    </submittedName>
</protein>
<dbReference type="GeneID" id="111285785"/>
<keyword evidence="1" id="KW-0812">Transmembrane</keyword>
<keyword evidence="2" id="KW-1185">Reference proteome</keyword>
<keyword evidence="1" id="KW-1133">Transmembrane helix</keyword>